<organism evidence="1 2">
    <name type="scientific">Actinomyces viscosus C505</name>
    <dbReference type="NCBI Taxonomy" id="562973"/>
    <lineage>
        <taxon>Bacteria</taxon>
        <taxon>Bacillati</taxon>
        <taxon>Actinomycetota</taxon>
        <taxon>Actinomycetes</taxon>
        <taxon>Actinomycetales</taxon>
        <taxon>Actinomycetaceae</taxon>
        <taxon>Actinomyces</taxon>
    </lineage>
</organism>
<dbReference type="Gene3D" id="3.30.1360.120">
    <property type="entry name" value="Probable tRNA modification gtpase trme, domain 1"/>
    <property type="match status" value="1"/>
</dbReference>
<protein>
    <submittedName>
        <fullName evidence="1">Uncharacterized protein</fullName>
    </submittedName>
</protein>
<dbReference type="SUPFAM" id="SSF103025">
    <property type="entry name" value="Folate-binding domain"/>
    <property type="match status" value="1"/>
</dbReference>
<accession>F2UYT4</accession>
<dbReference type="InterPro" id="IPR027266">
    <property type="entry name" value="TrmE/GcvT-like"/>
</dbReference>
<reference evidence="2" key="1">
    <citation type="submission" date="2010-02" db="EMBL/GenBank/DDBJ databases">
        <title>The Genome Sequence of Prevotella oris strain C735.</title>
        <authorList>
            <consortium name="The Broad Institute Genome Sequencing Platform"/>
            <person name="Ward D."/>
            <person name="Feldgarden M."/>
            <person name="Earl A."/>
            <person name="Young S.K."/>
            <person name="Zeng Q."/>
            <person name="Koehrsen M."/>
            <person name="Alvarado L."/>
            <person name="Berlin A."/>
            <person name="Bochicchio J."/>
            <person name="Borenstein D."/>
            <person name="Chapman S.B."/>
            <person name="Chen Z."/>
            <person name="Engels R."/>
            <person name="Freedman E."/>
            <person name="Gellesch M."/>
            <person name="Goldberg J."/>
            <person name="Griggs A."/>
            <person name="Gujja S."/>
            <person name="Heilman E."/>
            <person name="Heiman D."/>
            <person name="Hepburn T."/>
            <person name="Howarth C."/>
            <person name="Jen D."/>
            <person name="Larson L."/>
            <person name="Mehta T."/>
            <person name="Park D."/>
            <person name="Pearson M."/>
            <person name="Roberts A."/>
            <person name="Saif S."/>
            <person name="Shea T."/>
            <person name="Shenoy N."/>
            <person name="Sisk P."/>
            <person name="Stolte C."/>
            <person name="Sykes S."/>
            <person name="Thomson T."/>
            <person name="Walk T."/>
            <person name="White J."/>
            <person name="Yandava C."/>
            <person name="Sibley C.D."/>
            <person name="Field T.R."/>
            <person name="Grinwis M."/>
            <person name="Eshaghurshan C.S."/>
            <person name="Surette M.G."/>
            <person name="Haas B."/>
            <person name="Nusbaum C."/>
            <person name="Birren B."/>
        </authorList>
    </citation>
    <scope>NUCLEOTIDE SEQUENCE [LARGE SCALE GENOMIC DNA]</scope>
    <source>
        <strain evidence="2">C505</strain>
    </source>
</reference>
<comment type="caution">
    <text evidence="1">The sequence shown here is derived from an EMBL/GenBank/DDBJ whole genome shotgun (WGS) entry which is preliminary data.</text>
</comment>
<dbReference type="eggNOG" id="COG0404">
    <property type="taxonomic scope" value="Bacteria"/>
</dbReference>
<reference evidence="1 2" key="2">
    <citation type="submission" date="2011-10" db="EMBL/GenBank/DDBJ databases">
        <title>The Genome Sequence of Actinomyces viscosus C505.</title>
        <authorList>
            <consortium name="The Broad Institute Genome Sequencing Platform"/>
            <consortium name="The Broad Institute Genome Sequencing Center for Infectious Disease"/>
            <person name="Earl A."/>
            <person name="Ward D."/>
            <person name="Feldgarden M."/>
            <person name="Gevers D."/>
            <person name="Sibley C.D."/>
            <person name="Field T.R."/>
            <person name="Grinwis M."/>
            <person name="Eshaghurshan C.S."/>
            <person name="Surette M.G."/>
            <person name="Young S.K."/>
            <person name="Zeng Q."/>
            <person name="Gargeya S."/>
            <person name="Fitzgerald M."/>
            <person name="Haas B."/>
            <person name="Abouelleil A."/>
            <person name="Alvarado L."/>
            <person name="Arachchi H.M."/>
            <person name="Berlin A."/>
            <person name="Brown A."/>
            <person name="Chapman S.B."/>
            <person name="Chen Z."/>
            <person name="Dunbar C."/>
            <person name="Freedman E."/>
            <person name="Gearin G."/>
            <person name="Goldberg J."/>
            <person name="Griggs A."/>
            <person name="Gujja S."/>
            <person name="Heiman D."/>
            <person name="Howarth C."/>
            <person name="Larson L."/>
            <person name="Lui A."/>
            <person name="MacDonald P.J.P."/>
            <person name="Montmayeur A."/>
            <person name="Murphy C."/>
            <person name="Neiman D."/>
            <person name="Pearson M."/>
            <person name="Priest M."/>
            <person name="Roberts A."/>
            <person name="Saif S."/>
            <person name="Shea T."/>
            <person name="Shenoy N."/>
            <person name="Sisk P."/>
            <person name="Stolte C."/>
            <person name="Sykes S."/>
            <person name="Wortman J."/>
            <person name="Nusbaum C."/>
            <person name="Birren B."/>
        </authorList>
    </citation>
    <scope>NUCLEOTIDE SEQUENCE [LARGE SCALE GENOMIC DNA]</scope>
    <source>
        <strain evidence="1 2">C505</strain>
    </source>
</reference>
<dbReference type="RefSeq" id="WP_004564754.1">
    <property type="nucleotide sequence ID" value="NZ_KI391967.1"/>
</dbReference>
<dbReference type="PANTHER" id="PTHR43757:SF2">
    <property type="entry name" value="AMINOMETHYLTRANSFERASE, MITOCHONDRIAL"/>
    <property type="match status" value="1"/>
</dbReference>
<name>F2UYT4_ACTVI</name>
<evidence type="ECO:0000313" key="2">
    <source>
        <dbReference type="Proteomes" id="UP000004668"/>
    </source>
</evidence>
<dbReference type="AlphaFoldDB" id="F2UYT4"/>
<dbReference type="Proteomes" id="UP000004668">
    <property type="component" value="Unassembled WGS sequence"/>
</dbReference>
<dbReference type="EMBL" id="ACRE02000004">
    <property type="protein sequence ID" value="EGE37338.1"/>
    <property type="molecule type" value="Genomic_DNA"/>
</dbReference>
<dbReference type="GO" id="GO:0005829">
    <property type="term" value="C:cytosol"/>
    <property type="evidence" value="ECO:0007669"/>
    <property type="project" value="TreeGrafter"/>
</dbReference>
<sequence length="329" mass="34660">MTAFDEYQSLRTTFAVYPRGRAVARVSGPEREGFLSGLLARTVEFSGPGTLLESLVLDEEGRPIDQVLVLVEDDDLLVLSDDPARFLDSLATEADSAGNVTVEILPGATSLAVEGPAAWRAVAALVNGEIATLALGEFVPVHIDGVLEDGKLARTGTTGEYGYVLTGRCDADQLRAYLLGAVKNAVGVEIGREALLRASFEVAHPMFPELFAGGLGIAEAGAQWLTGLDREDDYRGRVDSPQERTAGIVAVRSEAGHVPAAGTEVTAAGEPVGTIHWASRLEGAEDSFGLALLEVPWCVPGLELEAGGVSLRTVSRPAVDPRSWTEPIG</sequence>
<dbReference type="InterPro" id="IPR028896">
    <property type="entry name" value="GcvT/YgfZ/DmdA"/>
</dbReference>
<dbReference type="PANTHER" id="PTHR43757">
    <property type="entry name" value="AMINOMETHYLTRANSFERASE"/>
    <property type="match status" value="1"/>
</dbReference>
<dbReference type="HOGENOM" id="CLU_831200_0_0_11"/>
<gene>
    <name evidence="1" type="ORF">HMPREF0059_01603</name>
</gene>
<dbReference type="PIRSF" id="PIRSF006487">
    <property type="entry name" value="GcvT"/>
    <property type="match status" value="1"/>
</dbReference>
<proteinExistence type="predicted"/>
<evidence type="ECO:0000313" key="1">
    <source>
        <dbReference type="EMBL" id="EGE37338.1"/>
    </source>
</evidence>